<proteinExistence type="predicted"/>
<gene>
    <name evidence="1" type="ORF">ABLG96_09165</name>
</gene>
<dbReference type="AlphaFoldDB" id="A0AAU8DVD2"/>
<accession>A0AAU8DVD2</accession>
<evidence type="ECO:0000313" key="1">
    <source>
        <dbReference type="EMBL" id="XCG65425.1"/>
    </source>
</evidence>
<sequence>MSDTLDAAVTVEPATIADLRIGGPARDEGEATVLPVRVAIAGRLLHLHRVMLAEPVIGPRVLAPVSAAVDADGRAAGDVRMAVVSIR</sequence>
<reference evidence="1" key="1">
    <citation type="submission" date="2024-05" db="EMBL/GenBank/DDBJ databases">
        <authorList>
            <person name="Cai S.Y."/>
            <person name="Jin L.M."/>
            <person name="Li H.R."/>
        </authorList>
    </citation>
    <scope>NUCLEOTIDE SEQUENCE</scope>
    <source>
        <strain evidence="1">A5-74</strain>
    </source>
</reference>
<dbReference type="RefSeq" id="WP_353651030.1">
    <property type="nucleotide sequence ID" value="NZ_CP159218.1"/>
</dbReference>
<protein>
    <submittedName>
        <fullName evidence="1">Uncharacterized protein</fullName>
    </submittedName>
</protein>
<name>A0AAU8DVD2_9ACTN</name>
<dbReference type="EMBL" id="CP159218">
    <property type="protein sequence ID" value="XCG65425.1"/>
    <property type="molecule type" value="Genomic_DNA"/>
</dbReference>
<organism evidence="1">
    <name type="scientific">Nakamurella sp. A5-74</name>
    <dbReference type="NCBI Taxonomy" id="3158264"/>
    <lineage>
        <taxon>Bacteria</taxon>
        <taxon>Bacillati</taxon>
        <taxon>Actinomycetota</taxon>
        <taxon>Actinomycetes</taxon>
        <taxon>Nakamurellales</taxon>
        <taxon>Nakamurellaceae</taxon>
        <taxon>Nakamurella</taxon>
    </lineage>
</organism>